<dbReference type="PANTHER" id="PTHR43289:SF6">
    <property type="entry name" value="SERINE_THREONINE-PROTEIN KINASE NEKL-3"/>
    <property type="match status" value="1"/>
</dbReference>
<dbReference type="GO" id="GO:0004674">
    <property type="term" value="F:protein serine/threonine kinase activity"/>
    <property type="evidence" value="ECO:0007669"/>
    <property type="project" value="UniProtKB-KW"/>
</dbReference>
<organism evidence="8 9">
    <name type="scientific">Glycomyces harbinensis</name>
    <dbReference type="NCBI Taxonomy" id="58114"/>
    <lineage>
        <taxon>Bacteria</taxon>
        <taxon>Bacillati</taxon>
        <taxon>Actinomycetota</taxon>
        <taxon>Actinomycetes</taxon>
        <taxon>Glycomycetales</taxon>
        <taxon>Glycomycetaceae</taxon>
        <taxon>Glycomyces</taxon>
    </lineage>
</organism>
<dbReference type="Proteomes" id="UP000198949">
    <property type="component" value="Unassembled WGS sequence"/>
</dbReference>
<evidence type="ECO:0000256" key="6">
    <source>
        <dbReference type="ARBA" id="ARBA00022840"/>
    </source>
</evidence>
<evidence type="ECO:0000256" key="4">
    <source>
        <dbReference type="ARBA" id="ARBA00022741"/>
    </source>
</evidence>
<proteinExistence type="predicted"/>
<reference evidence="9" key="1">
    <citation type="submission" date="2016-10" db="EMBL/GenBank/DDBJ databases">
        <authorList>
            <person name="Varghese N."/>
            <person name="Submissions S."/>
        </authorList>
    </citation>
    <scope>NUCLEOTIDE SEQUENCE [LARGE SCALE GENOMIC DNA]</scope>
    <source>
        <strain evidence="9">CGMCC 4.3516</strain>
    </source>
</reference>
<dbReference type="SMART" id="SM00220">
    <property type="entry name" value="S_TKc"/>
    <property type="match status" value="1"/>
</dbReference>
<accession>A0A1G7BMK5</accession>
<gene>
    <name evidence="8" type="ORF">SAMN05216270_11754</name>
</gene>
<dbReference type="AlphaFoldDB" id="A0A1G7BMK5"/>
<evidence type="ECO:0000256" key="3">
    <source>
        <dbReference type="ARBA" id="ARBA00022679"/>
    </source>
</evidence>
<keyword evidence="4" id="KW-0547">Nucleotide-binding</keyword>
<evidence type="ECO:0000256" key="5">
    <source>
        <dbReference type="ARBA" id="ARBA00022777"/>
    </source>
</evidence>
<name>A0A1G7BMK5_9ACTN</name>
<protein>
    <recommendedName>
        <fullName evidence="1">non-specific serine/threonine protein kinase</fullName>
        <ecNumber evidence="1">2.7.11.1</ecNumber>
    </recommendedName>
</protein>
<dbReference type="PROSITE" id="PS50011">
    <property type="entry name" value="PROTEIN_KINASE_DOM"/>
    <property type="match status" value="1"/>
</dbReference>
<evidence type="ECO:0000313" key="9">
    <source>
        <dbReference type="Proteomes" id="UP000198949"/>
    </source>
</evidence>
<dbReference type="InterPro" id="IPR000719">
    <property type="entry name" value="Prot_kinase_dom"/>
</dbReference>
<keyword evidence="6" id="KW-0067">ATP-binding</keyword>
<dbReference type="SUPFAM" id="SSF56112">
    <property type="entry name" value="Protein kinase-like (PK-like)"/>
    <property type="match status" value="1"/>
</dbReference>
<dbReference type="PANTHER" id="PTHR43289">
    <property type="entry name" value="MITOGEN-ACTIVATED PROTEIN KINASE KINASE KINASE 20-RELATED"/>
    <property type="match status" value="1"/>
</dbReference>
<dbReference type="InterPro" id="IPR011009">
    <property type="entry name" value="Kinase-like_dom_sf"/>
</dbReference>
<dbReference type="STRING" id="58114.SAMN05216270_11754"/>
<evidence type="ECO:0000256" key="2">
    <source>
        <dbReference type="ARBA" id="ARBA00022527"/>
    </source>
</evidence>
<keyword evidence="3" id="KW-0808">Transferase</keyword>
<dbReference type="EC" id="2.7.11.1" evidence="1"/>
<dbReference type="Pfam" id="PF00069">
    <property type="entry name" value="Pkinase"/>
    <property type="match status" value="1"/>
</dbReference>
<keyword evidence="5 8" id="KW-0418">Kinase</keyword>
<dbReference type="Gene3D" id="1.10.510.10">
    <property type="entry name" value="Transferase(Phosphotransferase) domain 1"/>
    <property type="match status" value="1"/>
</dbReference>
<dbReference type="EMBL" id="FNAD01000017">
    <property type="protein sequence ID" value="SDE28358.1"/>
    <property type="molecule type" value="Genomic_DNA"/>
</dbReference>
<dbReference type="GO" id="GO:0005524">
    <property type="term" value="F:ATP binding"/>
    <property type="evidence" value="ECO:0007669"/>
    <property type="project" value="UniProtKB-KW"/>
</dbReference>
<dbReference type="OrthoDB" id="3815424at2"/>
<sequence length="437" mass="45239">MSNTNTTTVGPATVHRLLHRDTVCSVFSGTVATGPTDLLCVTVAHERVDGSRREVFLEWAAKLTGLAAHPHLSPCSAVGLTENGRPYLAVGTARRTLADLLAEQGPMPPGQVRALGVALSDAVAVYHRAGLIHGAIQPSHILVGSGHHLQLTAYDVTAPVLAAPLPPSPYTAPEHLDAAVAGEVAASPAGDVYALATALYAALGGRLPWVRHAREDAADPLLRAAPVPHVPGVDSELTDFIGAALSPDPRRRPTADTLREQLTRLPLAGPMAPGLRPDTVAAGLLPRRGLRPVTVAVSTELAPYRPSRERIGLRPRLRSIATATAGVALTGALLGGAALATYAATNPESTGTVCTDPAVLGGRIDEQLDEGTIVESWCADDGDYVAATVDYPGGSGGDGDGATERRVWRIEGENLIAVTDCAEATLPAAIAEFLDCA</sequence>
<evidence type="ECO:0000313" key="8">
    <source>
        <dbReference type="EMBL" id="SDE28358.1"/>
    </source>
</evidence>
<evidence type="ECO:0000259" key="7">
    <source>
        <dbReference type="PROSITE" id="PS50011"/>
    </source>
</evidence>
<feature type="domain" description="Protein kinase" evidence="7">
    <location>
        <begin position="1"/>
        <end position="265"/>
    </location>
</feature>
<keyword evidence="9" id="KW-1185">Reference proteome</keyword>
<keyword evidence="2 8" id="KW-0723">Serine/threonine-protein kinase</keyword>
<evidence type="ECO:0000256" key="1">
    <source>
        <dbReference type="ARBA" id="ARBA00012513"/>
    </source>
</evidence>
<dbReference type="RefSeq" id="WP_091039757.1">
    <property type="nucleotide sequence ID" value="NZ_FNAD01000017.1"/>
</dbReference>